<proteinExistence type="predicted"/>
<dbReference type="Proteomes" id="UP001141950">
    <property type="component" value="Unassembled WGS sequence"/>
</dbReference>
<dbReference type="EMBL" id="JANIPJ010000014">
    <property type="protein sequence ID" value="MCR2805907.1"/>
    <property type="molecule type" value="Genomic_DNA"/>
</dbReference>
<evidence type="ECO:0000313" key="2">
    <source>
        <dbReference type="EMBL" id="MCR2805907.1"/>
    </source>
</evidence>
<gene>
    <name evidence="2" type="ORF">NQZ67_18655</name>
</gene>
<evidence type="ECO:0000256" key="1">
    <source>
        <dbReference type="SAM" id="SignalP"/>
    </source>
</evidence>
<accession>A0A9X2MTC2</accession>
<dbReference type="AlphaFoldDB" id="A0A9X2MTC2"/>
<feature type="chain" id="PRO_5040991600" description="Lipoprotein" evidence="1">
    <location>
        <begin position="23"/>
        <end position="218"/>
    </location>
</feature>
<dbReference type="PROSITE" id="PS51257">
    <property type="entry name" value="PROKAR_LIPOPROTEIN"/>
    <property type="match status" value="1"/>
</dbReference>
<keyword evidence="1" id="KW-0732">Signal</keyword>
<sequence length="218" mass="23708">MNKNKFGALALMLALIAIMAAACGGGSKEKVISLGTTSSGSYTNDYFGVSLQFPSEWEAQDMEMVNQLAEAGAELIAGDDEELQKGMDLSQAKTVNLLMASKYPIDTADQPNPSVILVGEKVSLLQGVKDGKDYLEASQELMTQSGLPYEFQEIKEQQVGGKDFHVMEVAVNVSPELSITQNYYSTILEGYAFNIITTHVDDETKAQVEDIIQSVTFK</sequence>
<name>A0A9X2MTC2_9BACL</name>
<evidence type="ECO:0000313" key="3">
    <source>
        <dbReference type="Proteomes" id="UP001141950"/>
    </source>
</evidence>
<keyword evidence="3" id="KW-1185">Reference proteome</keyword>
<feature type="signal peptide" evidence="1">
    <location>
        <begin position="1"/>
        <end position="22"/>
    </location>
</feature>
<organism evidence="2 3">
    <name type="scientific">Paenibacillus soyae</name>
    <dbReference type="NCBI Taxonomy" id="2969249"/>
    <lineage>
        <taxon>Bacteria</taxon>
        <taxon>Bacillati</taxon>
        <taxon>Bacillota</taxon>
        <taxon>Bacilli</taxon>
        <taxon>Bacillales</taxon>
        <taxon>Paenibacillaceae</taxon>
        <taxon>Paenibacillus</taxon>
    </lineage>
</organism>
<dbReference type="RefSeq" id="WP_257448871.1">
    <property type="nucleotide sequence ID" value="NZ_JANIPJ010000014.1"/>
</dbReference>
<evidence type="ECO:0008006" key="4">
    <source>
        <dbReference type="Google" id="ProtNLM"/>
    </source>
</evidence>
<comment type="caution">
    <text evidence="2">The sequence shown here is derived from an EMBL/GenBank/DDBJ whole genome shotgun (WGS) entry which is preliminary data.</text>
</comment>
<protein>
    <recommendedName>
        <fullName evidence="4">Lipoprotein</fullName>
    </recommendedName>
</protein>
<reference evidence="2" key="1">
    <citation type="submission" date="2022-08" db="EMBL/GenBank/DDBJ databases">
        <title>The genomic sequence of strain Paenibacillus sp. SCIV0701.</title>
        <authorList>
            <person name="Zhao H."/>
        </authorList>
    </citation>
    <scope>NUCLEOTIDE SEQUENCE</scope>
    <source>
        <strain evidence="2">SCIV0701</strain>
    </source>
</reference>